<organism evidence="2 3">
    <name type="scientific">Limosilactobacillus reuteri TD1</name>
    <dbReference type="NCBI Taxonomy" id="1358027"/>
    <lineage>
        <taxon>Bacteria</taxon>
        <taxon>Bacillati</taxon>
        <taxon>Bacillota</taxon>
        <taxon>Bacilli</taxon>
        <taxon>Lactobacillales</taxon>
        <taxon>Lactobacillaceae</taxon>
        <taxon>Limosilactobacillus</taxon>
    </lineage>
</organism>
<feature type="transmembrane region" description="Helical" evidence="1">
    <location>
        <begin position="295"/>
        <end position="315"/>
    </location>
</feature>
<dbReference type="KEGG" id="lrr:N134_03855"/>
<gene>
    <name evidence="2" type="ORF">N134_03855</name>
</gene>
<reference evidence="2 3" key="1">
    <citation type="journal article" date="2014" name="Genome Announc.">
        <title>Complete Genome Sequences of Lactobacillus johnsonii Strain N6.2 and Lactobacillus reuteri Strain TD1.</title>
        <authorList>
            <person name="Leonard M.T."/>
            <person name="Valladares R.B."/>
            <person name="Ardissone A."/>
            <person name="Gonzalez C.F."/>
            <person name="Lorca G.L."/>
            <person name="Triplett E.W."/>
        </authorList>
    </citation>
    <scope>NUCLEOTIDE SEQUENCE [LARGE SCALE GENOMIC DNA]</scope>
    <source>
        <strain evidence="2 3">TD1</strain>
    </source>
</reference>
<evidence type="ECO:0000256" key="1">
    <source>
        <dbReference type="SAM" id="Phobius"/>
    </source>
</evidence>
<feature type="transmembrane region" description="Helical" evidence="1">
    <location>
        <begin position="174"/>
        <end position="191"/>
    </location>
</feature>
<feature type="transmembrane region" description="Helical" evidence="1">
    <location>
        <begin position="148"/>
        <end position="168"/>
    </location>
</feature>
<dbReference type="AlphaFoldDB" id="S5NXX7"/>
<protein>
    <submittedName>
        <fullName evidence="2">Uncharacterized protein</fullName>
    </submittedName>
</protein>
<dbReference type="HOGENOM" id="CLU_773369_0_0_9"/>
<proteinExistence type="predicted"/>
<feature type="transmembrane region" description="Helical" evidence="1">
    <location>
        <begin position="113"/>
        <end position="128"/>
    </location>
</feature>
<evidence type="ECO:0000313" key="3">
    <source>
        <dbReference type="Proteomes" id="UP000015085"/>
    </source>
</evidence>
<keyword evidence="1" id="KW-1133">Transmembrane helix</keyword>
<sequence>MKEEKTIEGKKLKEIIDVSKYISIIVITIVSLVYYLLKHYHLTFLLKSKNVISIALFLVTILIIFILLRKPKSLYYIVPSELMLFFSTSLIIIMEDILSSVLSYNHSNDYPPFRFYILFWIIFLLLTHKFSNSKIPKLKGLTLRSYRLFSISIIFISSFFLLFTAIAFIFYSKVIAALVGSLLLFLSHSFFKNILPSMYEIHDLTNTPEDSLLHEYEPSILSNITLTLIDSFSALIIFSYGVAQLFSKQYTAVLYLKTKSKEFNAIKDLVKEKNIYIDHIEVPQKNFMLSSNENLFLLIFILTLYGSGFILWKLLQYLYRDIYNKEDKSIMSFANKLVKAKEDQSQTFSPKNDKSDCH</sequence>
<feature type="transmembrane region" description="Helical" evidence="1">
    <location>
        <begin position="74"/>
        <end position="93"/>
    </location>
</feature>
<feature type="transmembrane region" description="Helical" evidence="1">
    <location>
        <begin position="220"/>
        <end position="243"/>
    </location>
</feature>
<keyword evidence="1" id="KW-0472">Membrane</keyword>
<feature type="transmembrane region" description="Helical" evidence="1">
    <location>
        <begin position="21"/>
        <end position="37"/>
    </location>
</feature>
<keyword evidence="1" id="KW-0812">Transmembrane</keyword>
<feature type="transmembrane region" description="Helical" evidence="1">
    <location>
        <begin position="49"/>
        <end position="67"/>
    </location>
</feature>
<dbReference type="Proteomes" id="UP000015085">
    <property type="component" value="Chromosome"/>
</dbReference>
<accession>S5NXX7</accession>
<evidence type="ECO:0000313" key="2">
    <source>
        <dbReference type="EMBL" id="AGR65072.1"/>
    </source>
</evidence>
<dbReference type="RefSeq" id="WP_020843013.1">
    <property type="nucleotide sequence ID" value="NC_021872.1"/>
</dbReference>
<name>S5NXX7_LIMRT</name>
<dbReference type="PATRIC" id="fig|1358027.3.peg.727"/>
<dbReference type="EMBL" id="CP006603">
    <property type="protein sequence ID" value="AGR65072.1"/>
    <property type="molecule type" value="Genomic_DNA"/>
</dbReference>